<feature type="domain" description="CT398-like coiled coil hairpin" evidence="3">
    <location>
        <begin position="41"/>
        <end position="216"/>
    </location>
</feature>
<dbReference type="Proteomes" id="UP001064971">
    <property type="component" value="Chromosome"/>
</dbReference>
<organism evidence="4 5">
    <name type="scientific">Deinococcus aetherius</name>
    <dbReference type="NCBI Taxonomy" id="200252"/>
    <lineage>
        <taxon>Bacteria</taxon>
        <taxon>Thermotogati</taxon>
        <taxon>Deinococcota</taxon>
        <taxon>Deinococci</taxon>
        <taxon>Deinococcales</taxon>
        <taxon>Deinococcaceae</taxon>
        <taxon>Deinococcus</taxon>
    </lineage>
</organism>
<evidence type="ECO:0000259" key="3">
    <source>
        <dbReference type="Pfam" id="PF24481"/>
    </source>
</evidence>
<keyword evidence="5" id="KW-1185">Reference proteome</keyword>
<dbReference type="InterPro" id="IPR003743">
    <property type="entry name" value="Zf-RING_7"/>
</dbReference>
<evidence type="ECO:0000313" key="5">
    <source>
        <dbReference type="Proteomes" id="UP001064971"/>
    </source>
</evidence>
<dbReference type="PANTHER" id="PTHR39082">
    <property type="entry name" value="PHOSPHOLIPASE C-BETA-2-RELATED"/>
    <property type="match status" value="1"/>
</dbReference>
<dbReference type="Gene3D" id="1.10.287.1490">
    <property type="match status" value="1"/>
</dbReference>
<proteinExistence type="predicted"/>
<evidence type="ECO:0000256" key="1">
    <source>
        <dbReference type="SAM" id="MobiDB-lite"/>
    </source>
</evidence>
<dbReference type="PANTHER" id="PTHR39082:SF1">
    <property type="entry name" value="SCAVENGER RECEPTOR CLASS A MEMBER 3"/>
    <property type="match status" value="1"/>
</dbReference>
<gene>
    <name evidence="4" type="ORF">DAETH_06640</name>
</gene>
<evidence type="ECO:0000259" key="2">
    <source>
        <dbReference type="Pfam" id="PF02591"/>
    </source>
</evidence>
<dbReference type="GO" id="GO:0003677">
    <property type="term" value="F:DNA binding"/>
    <property type="evidence" value="ECO:0007669"/>
    <property type="project" value="UniProtKB-KW"/>
</dbReference>
<accession>A0ABM8AA95</accession>
<feature type="domain" description="C4-type zinc ribbon" evidence="2">
    <location>
        <begin position="229"/>
        <end position="262"/>
    </location>
</feature>
<reference evidence="4" key="1">
    <citation type="submission" date="2022-07" db="EMBL/GenBank/DDBJ databases">
        <title>Complete Genome Sequence of the Radioresistant Bacterium Deinococcus aetherius ST0316, Isolated from the Air Dust collected in Lower Stratosphere above Japan.</title>
        <authorList>
            <person name="Satoh K."/>
            <person name="Hagiwara K."/>
            <person name="Katsumata K."/>
            <person name="Kubo A."/>
            <person name="Yokobori S."/>
            <person name="Yamagishi A."/>
            <person name="Oono Y."/>
            <person name="Narumi I."/>
        </authorList>
    </citation>
    <scope>NUCLEOTIDE SEQUENCE</scope>
    <source>
        <strain evidence="4">ST0316</strain>
    </source>
</reference>
<dbReference type="Pfam" id="PF24481">
    <property type="entry name" value="CT398_CC"/>
    <property type="match status" value="1"/>
</dbReference>
<dbReference type="InterPro" id="IPR056003">
    <property type="entry name" value="CT398_CC_hairpin"/>
</dbReference>
<protein>
    <submittedName>
        <fullName evidence="4">DNA-binding protein</fullName>
    </submittedName>
</protein>
<sequence>MVRGPPFPGHFLKVLPAPGASGGGTLAPMSDTGPFQRLYRVQQLDLDLDRLRAEEASIPEPLREARAGQERLNNELEDTEITLEGVEKRIRQLEQDLAGTRDQMARAREEQDKNAFDARTQSQYGSRIQMLGERAEEMEEDLAPLRERARDLGNRAAELRAEHRALRPRLAELEAQDEARVGGLRDQGAGMREERATLVASLDSRTVKEYDLIRRAKKGLGLAEIQGGRCTGCNVNLPVNVQQRAAQGKLPPVKCPSCGRFLIKLG</sequence>
<feature type="compositionally biased region" description="Basic and acidic residues" evidence="1">
    <location>
        <begin position="103"/>
        <end position="116"/>
    </location>
</feature>
<keyword evidence="4" id="KW-0238">DNA-binding</keyword>
<feature type="region of interest" description="Disordered" evidence="1">
    <location>
        <begin position="101"/>
        <end position="126"/>
    </location>
</feature>
<dbReference type="Pfam" id="PF02591">
    <property type="entry name" value="Zn_ribbon_9"/>
    <property type="match status" value="1"/>
</dbReference>
<evidence type="ECO:0000313" key="4">
    <source>
        <dbReference type="EMBL" id="BDP40695.1"/>
    </source>
</evidence>
<dbReference type="EMBL" id="AP026560">
    <property type="protein sequence ID" value="BDP40695.1"/>
    <property type="molecule type" value="Genomic_DNA"/>
</dbReference>
<dbReference type="InterPro" id="IPR052376">
    <property type="entry name" value="Oxidative_Scav/Glycosyltrans"/>
</dbReference>
<name>A0ABM8AA95_9DEIO</name>